<dbReference type="GO" id="GO:0003690">
    <property type="term" value="F:double-stranded DNA binding"/>
    <property type="evidence" value="ECO:0007669"/>
    <property type="project" value="TreeGrafter"/>
</dbReference>
<sequence>MAESQRLLGGSLFLVDRKKVKHYKRDGHNWRKKKDGKTVMEGNEKLKVGHVHKLRCYYAPGEENKNFKRRIYSMLEEDLKHIVLVHYREEESTSGVLLFNGTFLWHVYLLGMENNHESETNGMGEERNRY</sequence>
<name>A0A2P6RQC6_ROSCH</name>
<feature type="domain" description="CG-1" evidence="4">
    <location>
        <begin position="1"/>
        <end position="96"/>
    </location>
</feature>
<keyword evidence="3" id="KW-0539">Nucleus</keyword>
<keyword evidence="6" id="KW-1185">Reference proteome</keyword>
<evidence type="ECO:0000313" key="6">
    <source>
        <dbReference type="Proteomes" id="UP000238479"/>
    </source>
</evidence>
<dbReference type="InterPro" id="IPR005559">
    <property type="entry name" value="CG-1_dom"/>
</dbReference>
<dbReference type="AlphaFoldDB" id="A0A2P6RQC6"/>
<dbReference type="SMART" id="SM01076">
    <property type="entry name" value="CG-1"/>
    <property type="match status" value="1"/>
</dbReference>
<accession>A0A2P6RQC6</accession>
<dbReference type="Pfam" id="PF03859">
    <property type="entry name" value="CG-1"/>
    <property type="match status" value="1"/>
</dbReference>
<dbReference type="Proteomes" id="UP000238479">
    <property type="component" value="Chromosome 2"/>
</dbReference>
<comment type="caution">
    <text evidence="5">The sequence shown here is derived from an EMBL/GenBank/DDBJ whole genome shotgun (WGS) entry which is preliminary data.</text>
</comment>
<protein>
    <submittedName>
        <fullName evidence="5">Putative transcription factor CG1-CAMTA family</fullName>
    </submittedName>
</protein>
<gene>
    <name evidence="5" type="ORF">RchiOBHm_Chr2g0113081</name>
</gene>
<dbReference type="PANTHER" id="PTHR23335:SF1">
    <property type="entry name" value="CALMODULIN-BINDING TRANSCRIPTION ACTIVATOR, ISOFORM F"/>
    <property type="match status" value="1"/>
</dbReference>
<organism evidence="5 6">
    <name type="scientific">Rosa chinensis</name>
    <name type="common">China rose</name>
    <dbReference type="NCBI Taxonomy" id="74649"/>
    <lineage>
        <taxon>Eukaryota</taxon>
        <taxon>Viridiplantae</taxon>
        <taxon>Streptophyta</taxon>
        <taxon>Embryophyta</taxon>
        <taxon>Tracheophyta</taxon>
        <taxon>Spermatophyta</taxon>
        <taxon>Magnoliopsida</taxon>
        <taxon>eudicotyledons</taxon>
        <taxon>Gunneridae</taxon>
        <taxon>Pentapetalae</taxon>
        <taxon>rosids</taxon>
        <taxon>fabids</taxon>
        <taxon>Rosales</taxon>
        <taxon>Rosaceae</taxon>
        <taxon>Rosoideae</taxon>
        <taxon>Rosoideae incertae sedis</taxon>
        <taxon>Rosa</taxon>
    </lineage>
</organism>
<proteinExistence type="predicted"/>
<dbReference type="PANTHER" id="PTHR23335">
    <property type="entry name" value="CALMODULIN-BINDING TRANSCRIPTION ACTIVATOR CAMTA"/>
    <property type="match status" value="1"/>
</dbReference>
<dbReference type="Gramene" id="PRQ48646">
    <property type="protein sequence ID" value="PRQ48646"/>
    <property type="gene ID" value="RchiOBHm_Chr2g0113081"/>
</dbReference>
<evidence type="ECO:0000259" key="4">
    <source>
        <dbReference type="PROSITE" id="PS51437"/>
    </source>
</evidence>
<dbReference type="GO" id="GO:0005634">
    <property type="term" value="C:nucleus"/>
    <property type="evidence" value="ECO:0007669"/>
    <property type="project" value="UniProtKB-SubCell"/>
</dbReference>
<evidence type="ECO:0000256" key="1">
    <source>
        <dbReference type="ARBA" id="ARBA00004123"/>
    </source>
</evidence>
<reference evidence="5 6" key="1">
    <citation type="journal article" date="2018" name="Nat. Genet.">
        <title>The Rosa genome provides new insights in the design of modern roses.</title>
        <authorList>
            <person name="Bendahmane M."/>
        </authorList>
    </citation>
    <scope>NUCLEOTIDE SEQUENCE [LARGE SCALE GENOMIC DNA]</scope>
    <source>
        <strain evidence="6">cv. Old Blush</strain>
    </source>
</reference>
<evidence type="ECO:0000313" key="5">
    <source>
        <dbReference type="EMBL" id="PRQ48646.1"/>
    </source>
</evidence>
<keyword evidence="2" id="KW-0804">Transcription</keyword>
<evidence type="ECO:0000256" key="3">
    <source>
        <dbReference type="ARBA" id="ARBA00023242"/>
    </source>
</evidence>
<evidence type="ECO:0000256" key="2">
    <source>
        <dbReference type="ARBA" id="ARBA00023163"/>
    </source>
</evidence>
<dbReference type="PROSITE" id="PS51437">
    <property type="entry name" value="CG_1"/>
    <property type="match status" value="1"/>
</dbReference>
<dbReference type="EMBL" id="PDCK01000040">
    <property type="protein sequence ID" value="PRQ48646.1"/>
    <property type="molecule type" value="Genomic_DNA"/>
</dbReference>
<dbReference type="OMA" id="LLGMENN"/>
<comment type="subcellular location">
    <subcellularLocation>
        <location evidence="1">Nucleus</location>
    </subcellularLocation>
</comment>
<dbReference type="GO" id="GO:0006357">
    <property type="term" value="P:regulation of transcription by RNA polymerase II"/>
    <property type="evidence" value="ECO:0007669"/>
    <property type="project" value="TreeGrafter"/>
</dbReference>
<dbReference type="GO" id="GO:0003712">
    <property type="term" value="F:transcription coregulator activity"/>
    <property type="evidence" value="ECO:0007669"/>
    <property type="project" value="TreeGrafter"/>
</dbReference>